<dbReference type="Proteomes" id="UP000033607">
    <property type="component" value="Unassembled WGS sequence"/>
</dbReference>
<dbReference type="EMBL" id="LATL02000066">
    <property type="protein sequence ID" value="KKD36806.1"/>
    <property type="molecule type" value="Genomic_DNA"/>
</dbReference>
<dbReference type="RefSeq" id="WP_046279915.1">
    <property type="nucleotide sequence ID" value="NZ_LATL02000066.1"/>
</dbReference>
<gene>
    <name evidence="1" type="ORF">WN50_17785</name>
</gene>
<dbReference type="PATRIC" id="fig|1637645.4.peg.1231"/>
<organism evidence="1 2">
    <name type="scientific">Limnoraphis robusta CS-951</name>
    <dbReference type="NCBI Taxonomy" id="1637645"/>
    <lineage>
        <taxon>Bacteria</taxon>
        <taxon>Bacillati</taxon>
        <taxon>Cyanobacteriota</taxon>
        <taxon>Cyanophyceae</taxon>
        <taxon>Oscillatoriophycideae</taxon>
        <taxon>Oscillatoriales</taxon>
        <taxon>Sirenicapillariaceae</taxon>
        <taxon>Limnoraphis</taxon>
    </lineage>
</organism>
<sequence length="177" mass="19333">MKLTLHPAIWVAGTIIFSSFALRQLWLNTCISSTELQRSLDPDSVPVFIPSTIPDSTPSLTENAAPEEIGVSFDPVSEGTKAALRVSNRTNHPVRVALRSPSQASEPVHWDFAPQEGSLNGLILSLPETDLTLEPGDILVVFAQDGSRQYWGPYIVGETNSPAWNSQGEEWLLVVKP</sequence>
<name>A0A0F5YD39_9CYAN</name>
<reference evidence="1 2" key="1">
    <citation type="submission" date="2015-06" db="EMBL/GenBank/DDBJ databases">
        <title>Draft genome assembly of filamentous brackish cyanobacterium Limnoraphis robusta strain CS-951.</title>
        <authorList>
            <person name="Willis A."/>
            <person name="Parks M."/>
            <person name="Burford M.A."/>
        </authorList>
    </citation>
    <scope>NUCLEOTIDE SEQUENCE [LARGE SCALE GENOMIC DNA]</scope>
    <source>
        <strain evidence="1 2">CS-951</strain>
    </source>
</reference>
<accession>A0A0F5YD39</accession>
<comment type="caution">
    <text evidence="1">The sequence shown here is derived from an EMBL/GenBank/DDBJ whole genome shotgun (WGS) entry which is preliminary data.</text>
</comment>
<evidence type="ECO:0000313" key="1">
    <source>
        <dbReference type="EMBL" id="KKD36806.1"/>
    </source>
</evidence>
<protein>
    <submittedName>
        <fullName evidence="1">Uncharacterized protein</fullName>
    </submittedName>
</protein>
<proteinExistence type="predicted"/>
<dbReference type="OrthoDB" id="511601at2"/>
<evidence type="ECO:0000313" key="2">
    <source>
        <dbReference type="Proteomes" id="UP000033607"/>
    </source>
</evidence>
<dbReference type="AlphaFoldDB" id="A0A0F5YD39"/>